<dbReference type="OrthoDB" id="5567366at2"/>
<dbReference type="AlphaFoldDB" id="A0A2T1AGP2"/>
<keyword evidence="2" id="KW-0808">Transferase</keyword>
<dbReference type="CDD" id="cd06661">
    <property type="entry name" value="GGCT_like"/>
    <property type="match status" value="1"/>
</dbReference>
<gene>
    <name evidence="2" type="ORF">CLV89_10630</name>
</gene>
<comment type="caution">
    <text evidence="2">The sequence shown here is derived from an EMBL/GenBank/DDBJ whole genome shotgun (WGS) entry which is preliminary data.</text>
</comment>
<dbReference type="RefSeq" id="WP_106163770.1">
    <property type="nucleotide sequence ID" value="NZ_PVUF01000006.1"/>
</dbReference>
<protein>
    <submittedName>
        <fullName evidence="2">Gamma-glutamyl AIG2-like cyclotransferase</fullName>
    </submittedName>
</protein>
<evidence type="ECO:0000259" key="1">
    <source>
        <dbReference type="Pfam" id="PF06094"/>
    </source>
</evidence>
<sequence length="189" mass="20865">MTPHFFGFGSLVNTASHIYGNTRPARLAGWRRAWVHTPERNLAFLSVRPAHGHVIEGLLAAVPNGDWAALDERETGYVRVDVTAQVAHDMAPAPQISLYQVPDETQDPDANGHKILMSYLDVVLRGYTQVFGEGGARAFMATTDGWETPILDDRATPRYPRHQEITAEERTLHDTLIAEAGARVLAVDV</sequence>
<dbReference type="Proteomes" id="UP000237718">
    <property type="component" value="Unassembled WGS sequence"/>
</dbReference>
<dbReference type="InterPro" id="IPR009288">
    <property type="entry name" value="AIG2-like_dom"/>
</dbReference>
<name>A0A2T1AGP2_TRISK</name>
<evidence type="ECO:0000313" key="2">
    <source>
        <dbReference type="EMBL" id="PRZ47498.1"/>
    </source>
</evidence>
<dbReference type="InterPro" id="IPR036568">
    <property type="entry name" value="GGCT-like_sf"/>
</dbReference>
<organism evidence="2 3">
    <name type="scientific">Tritonibacter scottomollicae</name>
    <name type="common">Epibacterium scottomollicae</name>
    <dbReference type="NCBI Taxonomy" id="483013"/>
    <lineage>
        <taxon>Bacteria</taxon>
        <taxon>Pseudomonadati</taxon>
        <taxon>Pseudomonadota</taxon>
        <taxon>Alphaproteobacteria</taxon>
        <taxon>Rhodobacterales</taxon>
        <taxon>Paracoccaceae</taxon>
        <taxon>Tritonibacter</taxon>
    </lineage>
</organism>
<dbReference type="EMBL" id="PVUF01000006">
    <property type="protein sequence ID" value="PRZ47498.1"/>
    <property type="molecule type" value="Genomic_DNA"/>
</dbReference>
<reference evidence="2 3" key="1">
    <citation type="submission" date="2018-03" db="EMBL/GenBank/DDBJ databases">
        <title>Genomic Encyclopedia of Archaeal and Bacterial Type Strains, Phase II (KMG-II): from individual species to whole genera.</title>
        <authorList>
            <person name="Goeker M."/>
        </authorList>
    </citation>
    <scope>NUCLEOTIDE SEQUENCE [LARGE SCALE GENOMIC DNA]</scope>
    <source>
        <strain evidence="2 3">DSM 25328</strain>
    </source>
</reference>
<dbReference type="GO" id="GO:0016740">
    <property type="term" value="F:transferase activity"/>
    <property type="evidence" value="ECO:0007669"/>
    <property type="project" value="UniProtKB-KW"/>
</dbReference>
<feature type="domain" description="Gamma-glutamylcyclotransferase AIG2-like" evidence="1">
    <location>
        <begin position="21"/>
        <end position="103"/>
    </location>
</feature>
<dbReference type="InterPro" id="IPR013024">
    <property type="entry name" value="GGCT-like"/>
</dbReference>
<dbReference type="Gene3D" id="3.10.490.10">
    <property type="entry name" value="Gamma-glutamyl cyclotransferase-like"/>
    <property type="match status" value="1"/>
</dbReference>
<accession>A0A2T1AGP2</accession>
<dbReference type="SUPFAM" id="SSF110857">
    <property type="entry name" value="Gamma-glutamyl cyclotransferase-like"/>
    <property type="match status" value="1"/>
</dbReference>
<dbReference type="Pfam" id="PF06094">
    <property type="entry name" value="GGACT"/>
    <property type="match status" value="1"/>
</dbReference>
<evidence type="ECO:0000313" key="3">
    <source>
        <dbReference type="Proteomes" id="UP000237718"/>
    </source>
</evidence>
<proteinExistence type="predicted"/>